<protein>
    <submittedName>
        <fullName evidence="1">Uncharacterized protein</fullName>
    </submittedName>
</protein>
<gene>
    <name evidence="1" type="ORF">BS50DRAFT_148281</name>
</gene>
<dbReference type="OrthoDB" id="4848667at2759"/>
<dbReference type="EMBL" id="KZ678294">
    <property type="protein sequence ID" value="PSN58561.1"/>
    <property type="molecule type" value="Genomic_DNA"/>
</dbReference>
<sequence>MYIYPLSTKLTQYTHSSLSSPFHQLTCSTSVSRLQMLISHPALHRRNSRSPLDVILFLEVSIFKIHKDALDCSNCRSISLHSLASLYICTDWVISALKDLAQILSSGRDNLRAFYTGPRLPKDILDIYVGHLSLDSQSAESCTRSLIKYRLSRLAPMTNAIIKLADKEAGGALFQAVHAMIYDVHHRTESILGMMEL</sequence>
<accession>A0A2T2MZB3</accession>
<evidence type="ECO:0000313" key="2">
    <source>
        <dbReference type="Proteomes" id="UP000240883"/>
    </source>
</evidence>
<evidence type="ECO:0000313" key="1">
    <source>
        <dbReference type="EMBL" id="PSN58561.1"/>
    </source>
</evidence>
<proteinExistence type="predicted"/>
<dbReference type="Proteomes" id="UP000240883">
    <property type="component" value="Unassembled WGS sequence"/>
</dbReference>
<keyword evidence="2" id="KW-1185">Reference proteome</keyword>
<organism evidence="1 2">
    <name type="scientific">Corynespora cassiicola Philippines</name>
    <dbReference type="NCBI Taxonomy" id="1448308"/>
    <lineage>
        <taxon>Eukaryota</taxon>
        <taxon>Fungi</taxon>
        <taxon>Dikarya</taxon>
        <taxon>Ascomycota</taxon>
        <taxon>Pezizomycotina</taxon>
        <taxon>Dothideomycetes</taxon>
        <taxon>Pleosporomycetidae</taxon>
        <taxon>Pleosporales</taxon>
        <taxon>Corynesporascaceae</taxon>
        <taxon>Corynespora</taxon>
    </lineage>
</organism>
<reference evidence="1 2" key="1">
    <citation type="journal article" date="2018" name="Front. Microbiol.">
        <title>Genome-Wide Analysis of Corynespora cassiicola Leaf Fall Disease Putative Effectors.</title>
        <authorList>
            <person name="Lopez D."/>
            <person name="Ribeiro S."/>
            <person name="Label P."/>
            <person name="Fumanal B."/>
            <person name="Venisse J.S."/>
            <person name="Kohler A."/>
            <person name="de Oliveira R.R."/>
            <person name="Labutti K."/>
            <person name="Lipzen A."/>
            <person name="Lail K."/>
            <person name="Bauer D."/>
            <person name="Ohm R.A."/>
            <person name="Barry K.W."/>
            <person name="Spatafora J."/>
            <person name="Grigoriev I.V."/>
            <person name="Martin F.M."/>
            <person name="Pujade-Renaud V."/>
        </authorList>
    </citation>
    <scope>NUCLEOTIDE SEQUENCE [LARGE SCALE GENOMIC DNA]</scope>
    <source>
        <strain evidence="1 2">Philippines</strain>
    </source>
</reference>
<name>A0A2T2MZB3_CORCC</name>
<dbReference type="AlphaFoldDB" id="A0A2T2MZB3"/>